<accession>A0A834CAZ0</accession>
<dbReference type="Proteomes" id="UP000646548">
    <property type="component" value="Unassembled WGS sequence"/>
</dbReference>
<name>A0A834CAZ0_ORYME</name>
<dbReference type="EMBL" id="WKFB01000277">
    <property type="protein sequence ID" value="KAF6728548.1"/>
    <property type="molecule type" value="Genomic_DNA"/>
</dbReference>
<evidence type="ECO:0000313" key="2">
    <source>
        <dbReference type="Proteomes" id="UP000646548"/>
    </source>
</evidence>
<comment type="caution">
    <text evidence="1">The sequence shown here is derived from an EMBL/GenBank/DDBJ whole genome shotgun (WGS) entry which is preliminary data.</text>
</comment>
<evidence type="ECO:0000313" key="1">
    <source>
        <dbReference type="EMBL" id="KAF6728548.1"/>
    </source>
</evidence>
<gene>
    <name evidence="1" type="ORF">FQA47_025537</name>
</gene>
<proteinExistence type="predicted"/>
<dbReference type="AlphaFoldDB" id="A0A834CAZ0"/>
<sequence length="168" mass="18998">MLHLSRRESSMMICLQVLPSYLLAGQGMVTAGMLLDRVQMVTDVFRATASPPVGVRYSTCCCCSVRHTLSAKVTPCRAGGAEEEGRAHLQSPPNQTHPEMKRSLCGRQHNAGKMCTEEDGWKHQRPEKKLLAFWMTLSFRTWSHFRSRERSIFQRSTSATRLLKKSEA</sequence>
<protein>
    <submittedName>
        <fullName evidence="1">Uncharacterized protein</fullName>
    </submittedName>
</protein>
<organism evidence="1 2">
    <name type="scientific">Oryzias melastigma</name>
    <name type="common">Marine medaka</name>
    <dbReference type="NCBI Taxonomy" id="30732"/>
    <lineage>
        <taxon>Eukaryota</taxon>
        <taxon>Metazoa</taxon>
        <taxon>Chordata</taxon>
        <taxon>Craniata</taxon>
        <taxon>Vertebrata</taxon>
        <taxon>Euteleostomi</taxon>
        <taxon>Actinopterygii</taxon>
        <taxon>Neopterygii</taxon>
        <taxon>Teleostei</taxon>
        <taxon>Neoteleostei</taxon>
        <taxon>Acanthomorphata</taxon>
        <taxon>Ovalentaria</taxon>
        <taxon>Atherinomorphae</taxon>
        <taxon>Beloniformes</taxon>
        <taxon>Adrianichthyidae</taxon>
        <taxon>Oryziinae</taxon>
        <taxon>Oryzias</taxon>
    </lineage>
</organism>
<reference evidence="1" key="1">
    <citation type="journal article" name="BMC Genomics">
        <title>Long-read sequencing and de novo genome assembly of marine medaka (Oryzias melastigma).</title>
        <authorList>
            <person name="Liang P."/>
            <person name="Saqib H.S.A."/>
            <person name="Ni X."/>
            <person name="Shen Y."/>
        </authorList>
    </citation>
    <scope>NUCLEOTIDE SEQUENCE</scope>
    <source>
        <strain evidence="1">Bigg-433</strain>
    </source>
</reference>